<dbReference type="Proteomes" id="UP001374535">
    <property type="component" value="Chromosome 9"/>
</dbReference>
<dbReference type="EMBL" id="CP144692">
    <property type="protein sequence ID" value="WVY98334.1"/>
    <property type="molecule type" value="Genomic_DNA"/>
</dbReference>
<keyword evidence="1" id="KW-0812">Transmembrane</keyword>
<name>A0AAQ3MV81_VIGMU</name>
<evidence type="ECO:0000256" key="1">
    <source>
        <dbReference type="SAM" id="Phobius"/>
    </source>
</evidence>
<reference evidence="2 3" key="1">
    <citation type="journal article" date="2023" name="Life. Sci Alliance">
        <title>Evolutionary insights into 3D genome organization and epigenetic landscape of Vigna mungo.</title>
        <authorList>
            <person name="Junaid A."/>
            <person name="Singh B."/>
            <person name="Bhatia S."/>
        </authorList>
    </citation>
    <scope>NUCLEOTIDE SEQUENCE [LARGE SCALE GENOMIC DNA]</scope>
    <source>
        <strain evidence="2">Urdbean</strain>
    </source>
</reference>
<feature type="non-terminal residue" evidence="2">
    <location>
        <position position="159"/>
    </location>
</feature>
<evidence type="ECO:0000313" key="3">
    <source>
        <dbReference type="Proteomes" id="UP001374535"/>
    </source>
</evidence>
<organism evidence="2 3">
    <name type="scientific">Vigna mungo</name>
    <name type="common">Black gram</name>
    <name type="synonym">Phaseolus mungo</name>
    <dbReference type="NCBI Taxonomy" id="3915"/>
    <lineage>
        <taxon>Eukaryota</taxon>
        <taxon>Viridiplantae</taxon>
        <taxon>Streptophyta</taxon>
        <taxon>Embryophyta</taxon>
        <taxon>Tracheophyta</taxon>
        <taxon>Spermatophyta</taxon>
        <taxon>Magnoliopsida</taxon>
        <taxon>eudicotyledons</taxon>
        <taxon>Gunneridae</taxon>
        <taxon>Pentapetalae</taxon>
        <taxon>rosids</taxon>
        <taxon>fabids</taxon>
        <taxon>Fabales</taxon>
        <taxon>Fabaceae</taxon>
        <taxon>Papilionoideae</taxon>
        <taxon>50 kb inversion clade</taxon>
        <taxon>NPAAA clade</taxon>
        <taxon>indigoferoid/millettioid clade</taxon>
        <taxon>Phaseoleae</taxon>
        <taxon>Vigna</taxon>
    </lineage>
</organism>
<dbReference type="AlphaFoldDB" id="A0AAQ3MV81"/>
<sequence length="159" mass="17485">MLLMLFSFTIISEACNSSMANSNRSLQSSRAILTVEFPLLFSILRVSLRLKPLMTSSMAFVTTVFTYAVGSEVLTELKVSEQNFLSSVFAHTACTALVWVVNFPVVSPVVAGSSSLPVDTKATTPRATPTTRMRETAETIVAFFSIFFSFFFFFPAVYG</sequence>
<gene>
    <name evidence="2" type="ORF">V8G54_030485</name>
</gene>
<keyword evidence="1" id="KW-0472">Membrane</keyword>
<keyword evidence="1" id="KW-1133">Transmembrane helix</keyword>
<protein>
    <submittedName>
        <fullName evidence="2">Uncharacterized protein</fullName>
    </submittedName>
</protein>
<accession>A0AAQ3MV81</accession>
<keyword evidence="3" id="KW-1185">Reference proteome</keyword>
<evidence type="ECO:0000313" key="2">
    <source>
        <dbReference type="EMBL" id="WVY98334.1"/>
    </source>
</evidence>
<proteinExistence type="predicted"/>
<feature type="transmembrane region" description="Helical" evidence="1">
    <location>
        <begin position="140"/>
        <end position="158"/>
    </location>
</feature>